<evidence type="ECO:0000259" key="2">
    <source>
        <dbReference type="Pfam" id="PF06744"/>
    </source>
</evidence>
<dbReference type="PANTHER" id="PTHR36153">
    <property type="entry name" value="INNER MEMBRANE PROTEIN-RELATED"/>
    <property type="match status" value="1"/>
</dbReference>
<feature type="transmembrane region" description="Helical" evidence="1">
    <location>
        <begin position="12"/>
        <end position="29"/>
    </location>
</feature>
<dbReference type="InterPro" id="IPR048677">
    <property type="entry name" value="TssM1_hel"/>
</dbReference>
<dbReference type="Pfam" id="PF21070">
    <property type="entry name" value="IcmF_helical"/>
    <property type="match status" value="1"/>
</dbReference>
<proteinExistence type="predicted"/>
<dbReference type="InterPro" id="IPR053156">
    <property type="entry name" value="T6SS_TssM-like"/>
</dbReference>
<dbReference type="EMBL" id="LT629972">
    <property type="protein sequence ID" value="SEI18078.1"/>
    <property type="molecule type" value="Genomic_DNA"/>
</dbReference>
<organism evidence="5 6">
    <name type="scientific">Pseudomonas asplenii</name>
    <dbReference type="NCBI Taxonomy" id="53407"/>
    <lineage>
        <taxon>Bacteria</taxon>
        <taxon>Pseudomonadati</taxon>
        <taxon>Pseudomonadota</taxon>
        <taxon>Gammaproteobacteria</taxon>
        <taxon>Pseudomonadales</taxon>
        <taxon>Pseudomonadaceae</taxon>
        <taxon>Pseudomonas</taxon>
    </lineage>
</organism>
<accession>A0A1H6NPS6</accession>
<dbReference type="PANTHER" id="PTHR36153:SF1">
    <property type="entry name" value="TYPE VI SECRETION SYSTEM COMPONENT TSSM1"/>
    <property type="match status" value="1"/>
</dbReference>
<evidence type="ECO:0000313" key="5">
    <source>
        <dbReference type="EMBL" id="SEI18078.1"/>
    </source>
</evidence>
<dbReference type="Pfam" id="PF06744">
    <property type="entry name" value="IcmF_C"/>
    <property type="match status" value="1"/>
</dbReference>
<evidence type="ECO:0000259" key="3">
    <source>
        <dbReference type="Pfam" id="PF06761"/>
    </source>
</evidence>
<dbReference type="Pfam" id="PF06761">
    <property type="entry name" value="IcmF-related"/>
    <property type="match status" value="1"/>
</dbReference>
<keyword evidence="1" id="KW-0472">Membrane</keyword>
<keyword evidence="1" id="KW-1133">Transmembrane helix</keyword>
<dbReference type="InterPro" id="IPR009612">
    <property type="entry name" value="IcmF-rel"/>
</dbReference>
<sequence>MQRLSNPWRLTGASVMSGVLAAALGWAIWEHGARVGLVESHHKLFTFLLLILTALVAFSLPRLLLQLKRQSHREQGVARNVYPPNEVSQAPLSPSTPPQAELLLHLYEHHGRLWRRKLRLLLVVGEPEQIEAIAPGLVEQKWQEGEGVLLLWGGDIHAETAPALFSQWHGLSLWRPLDGAVWALTQAQSADPISIRNGMRHLRQLAHDLHWQLPLHLWQVCASEWSQATRQTQPVGTLMPVPFNVGQLQASLDGLLVPLRREGMVQMRQLMAHDFLYRLARDLEAEGVAHWRQVLGPWLGVLGRSVPLRGLWFSLPLPRAVNEGPHVWPPTSSWQGIVDDSGGRVRRLGWPVTRVGHVALLTLAAAWGAGLLVSAASNRAQTGQLHTTLAALAQRNDADGQLLGLNELARELNRLIYRTEHGAPWHQRFGLDQTADLLDVLWPRFIEANNRLIRDPAAKALEARLRALVQLPPDSPERTRQAHAAYQQLQAYLMMARPEKVDADFLAGTLGRLEPLRQSGSSGLWQGLAPNLWQFYADHLAAHPQWRIETDSLLVTQVRQILLGQLGQRNAEASVYRQLLEEAAPHYPDLGLAHMLGETRGLFSTTASVPGVFTRQAWEGQVRQAIERIAQARREEVDWVLSEKPFDIDPMLAPEVLKARLTERYFQEYASAWLDFLDSLRWHRADSLSEVIEQLSLMSDTRQSPLIALMNTLAYQGQAGGRRQALGDSLIQSAQQLLAQDKVMSLELQAQGPANPLDATFGPLLNLLGKGAEGQAGLSLQAFLTRVTSVRLKLQQVSTAADPQAMTRGLAQTVFQGKSIDLTETRAYGSLIAASLGAEWESVGRTLFVQPLEQAWQRVLQPSAVSLNRQWQQSVVSDWQAAFTGRYPFAATSSDASLPMLGQMIRADSGRIEQFLQRQLGGVLHKDGSQWVVDPTLSQGLTFNPQFLMAVNQLSHLADVLYTDGGLGLGFELQGKAVRDVEQTRFVLNGQEHLYFNQKESWQRFNWPGRSDYPGASLSWTSVYAGERLWADYSGTWGLIRLLEKARVTPLDDGDSRYHVVLKAPDGLDLSWHLRTELGAGPLALLKLRGFRLPKQIFLVEREAAQPLAAAGGLP</sequence>
<keyword evidence="1" id="KW-0812">Transmembrane</keyword>
<evidence type="ECO:0000259" key="4">
    <source>
        <dbReference type="Pfam" id="PF21070"/>
    </source>
</evidence>
<protein>
    <submittedName>
        <fullName evidence="5">Type VI secretion system protein ImpL</fullName>
    </submittedName>
</protein>
<name>A0A1H6NPS6_9PSED</name>
<feature type="domain" description="IcmF-related" evidence="3">
    <location>
        <begin position="405"/>
        <end position="717"/>
    </location>
</feature>
<feature type="domain" description="Type VI secretion system component TssM1 helical" evidence="4">
    <location>
        <begin position="862"/>
        <end position="965"/>
    </location>
</feature>
<dbReference type="InterPro" id="IPR010623">
    <property type="entry name" value="IcmF_C"/>
</dbReference>
<feature type="transmembrane region" description="Helical" evidence="1">
    <location>
        <begin position="355"/>
        <end position="376"/>
    </location>
</feature>
<feature type="domain" description="Type VI secretion system IcmF C-terminal" evidence="2">
    <location>
        <begin position="978"/>
        <end position="1077"/>
    </location>
</feature>
<dbReference type="Proteomes" id="UP000182272">
    <property type="component" value="Chromosome I"/>
</dbReference>
<evidence type="ECO:0000313" key="6">
    <source>
        <dbReference type="Proteomes" id="UP000182272"/>
    </source>
</evidence>
<dbReference type="AlphaFoldDB" id="A0A1H6NPS6"/>
<gene>
    <name evidence="5" type="ORF">SAMN05216581_3542</name>
</gene>
<feature type="transmembrane region" description="Helical" evidence="1">
    <location>
        <begin position="44"/>
        <end position="65"/>
    </location>
</feature>
<dbReference type="RefSeq" id="WP_081354480.1">
    <property type="nucleotide sequence ID" value="NZ_LT629972.1"/>
</dbReference>
<reference evidence="5 6" key="1">
    <citation type="submission" date="2016-10" db="EMBL/GenBank/DDBJ databases">
        <authorList>
            <person name="de Groot N.N."/>
        </authorList>
    </citation>
    <scope>NUCLEOTIDE SEQUENCE [LARGE SCALE GENOMIC DNA]</scope>
    <source>
        <strain evidence="5 6">LMG 2158</strain>
    </source>
</reference>
<evidence type="ECO:0000256" key="1">
    <source>
        <dbReference type="SAM" id="Phobius"/>
    </source>
</evidence>